<dbReference type="InterPro" id="IPR006139">
    <property type="entry name" value="D-isomer_2_OHA_DH_cat_dom"/>
</dbReference>
<feature type="domain" description="D-isomer specific 2-hydroxyacid dehydrogenase NAD-binding" evidence="5">
    <location>
        <begin position="122"/>
        <end position="284"/>
    </location>
</feature>
<protein>
    <submittedName>
        <fullName evidence="6">Hydroxyacid dehydrogenase</fullName>
    </submittedName>
</protein>
<dbReference type="GO" id="GO:0005829">
    <property type="term" value="C:cytosol"/>
    <property type="evidence" value="ECO:0007669"/>
    <property type="project" value="TreeGrafter"/>
</dbReference>
<dbReference type="AlphaFoldDB" id="A0A927F7R2"/>
<dbReference type="Pfam" id="PF02826">
    <property type="entry name" value="2-Hacid_dh_C"/>
    <property type="match status" value="1"/>
</dbReference>
<comment type="caution">
    <text evidence="6">The sequence shown here is derived from an EMBL/GenBank/DDBJ whole genome shotgun (WGS) entry which is preliminary data.</text>
</comment>
<dbReference type="CDD" id="cd12167">
    <property type="entry name" value="2-Hacid_dh_8"/>
    <property type="match status" value="1"/>
</dbReference>
<dbReference type="InterPro" id="IPR006140">
    <property type="entry name" value="D-isomer_DH_NAD-bd"/>
</dbReference>
<dbReference type="PANTHER" id="PTHR10996">
    <property type="entry name" value="2-HYDROXYACID DEHYDROGENASE-RELATED"/>
    <property type="match status" value="1"/>
</dbReference>
<evidence type="ECO:0000256" key="1">
    <source>
        <dbReference type="ARBA" id="ARBA00023002"/>
    </source>
</evidence>
<dbReference type="GO" id="GO:0030267">
    <property type="term" value="F:glyoxylate reductase (NADPH) activity"/>
    <property type="evidence" value="ECO:0007669"/>
    <property type="project" value="TreeGrafter"/>
</dbReference>
<evidence type="ECO:0000259" key="4">
    <source>
        <dbReference type="Pfam" id="PF00389"/>
    </source>
</evidence>
<dbReference type="Proteomes" id="UP000622317">
    <property type="component" value="Unassembled WGS sequence"/>
</dbReference>
<dbReference type="RefSeq" id="WP_191617136.1">
    <property type="nucleotide sequence ID" value="NZ_JACYFG010000032.1"/>
</dbReference>
<evidence type="ECO:0000313" key="7">
    <source>
        <dbReference type="Proteomes" id="UP000622317"/>
    </source>
</evidence>
<accession>A0A927F7R2</accession>
<proteinExistence type="inferred from homology"/>
<dbReference type="SUPFAM" id="SSF52283">
    <property type="entry name" value="Formate/glycerate dehydrogenase catalytic domain-like"/>
    <property type="match status" value="1"/>
</dbReference>
<gene>
    <name evidence="6" type="ORF">IEN85_11000</name>
</gene>
<name>A0A927F7R2_9BACT</name>
<reference evidence="6" key="1">
    <citation type="submission" date="2020-09" db="EMBL/GenBank/DDBJ databases">
        <title>Pelagicoccus enzymogenes sp. nov. with an EPS production, isolated from marine sediment.</title>
        <authorList>
            <person name="Feng X."/>
        </authorList>
    </citation>
    <scope>NUCLEOTIDE SEQUENCE</scope>
    <source>
        <strain evidence="6">NFK12</strain>
    </source>
</reference>
<keyword evidence="1 3" id="KW-0560">Oxidoreductase</keyword>
<dbReference type="GO" id="GO:0051287">
    <property type="term" value="F:NAD binding"/>
    <property type="evidence" value="ECO:0007669"/>
    <property type="project" value="InterPro"/>
</dbReference>
<evidence type="ECO:0000259" key="5">
    <source>
        <dbReference type="Pfam" id="PF02826"/>
    </source>
</evidence>
<dbReference type="GO" id="GO:0016618">
    <property type="term" value="F:hydroxypyruvate reductase [NAD(P)H] activity"/>
    <property type="evidence" value="ECO:0007669"/>
    <property type="project" value="TreeGrafter"/>
</dbReference>
<dbReference type="Gene3D" id="3.40.50.720">
    <property type="entry name" value="NAD(P)-binding Rossmann-like Domain"/>
    <property type="match status" value="2"/>
</dbReference>
<keyword evidence="2" id="KW-0520">NAD</keyword>
<dbReference type="PANTHER" id="PTHR10996:SF178">
    <property type="entry name" value="2-HYDROXYACID DEHYDROGENASE YGL185C-RELATED"/>
    <property type="match status" value="1"/>
</dbReference>
<dbReference type="InterPro" id="IPR050223">
    <property type="entry name" value="D-isomer_2-hydroxyacid_DH"/>
</dbReference>
<dbReference type="SUPFAM" id="SSF51735">
    <property type="entry name" value="NAD(P)-binding Rossmann-fold domains"/>
    <property type="match status" value="1"/>
</dbReference>
<keyword evidence="7" id="KW-1185">Reference proteome</keyword>
<dbReference type="EMBL" id="JACYFG010000032">
    <property type="protein sequence ID" value="MBD5780017.1"/>
    <property type="molecule type" value="Genomic_DNA"/>
</dbReference>
<dbReference type="InterPro" id="IPR036291">
    <property type="entry name" value="NAD(P)-bd_dom_sf"/>
</dbReference>
<comment type="similarity">
    <text evidence="3">Belongs to the D-isomer specific 2-hydroxyacid dehydrogenase family.</text>
</comment>
<evidence type="ECO:0000256" key="3">
    <source>
        <dbReference type="RuleBase" id="RU003719"/>
    </source>
</evidence>
<sequence length="324" mass="35854">MDAVRLSSVYGPEQLSQISEISEMVCPPTTKEALTENLELMKEVEYLFGGWAMPELSQEFLDSAPNLKGVFFSAGTVKPYVSDAFWARNIVLTNAHKANAVPVAEYCVASIILSLKLGWKYLRELRENKRWARETAEVPGCYDATVGLISLGAIGFKTLELLKPFKVKVLVYSTSMSQDEANEWGAEIVGLDEIFERSDVVSLHTPLLPSTTGMIRGDHFRTMKPRATFINTARGAVVNQAEMIEAMRERPDLTALLDVVSPEPPEEGDEIFSVDNIHITPHIAGSLGREGLRLGQTAIDECKRFIAGEDLLYQVVEGDLARMA</sequence>
<organism evidence="6 7">
    <name type="scientific">Pelagicoccus enzymogenes</name>
    <dbReference type="NCBI Taxonomy" id="2773457"/>
    <lineage>
        <taxon>Bacteria</taxon>
        <taxon>Pseudomonadati</taxon>
        <taxon>Verrucomicrobiota</taxon>
        <taxon>Opitutia</taxon>
        <taxon>Puniceicoccales</taxon>
        <taxon>Pelagicoccaceae</taxon>
        <taxon>Pelagicoccus</taxon>
    </lineage>
</organism>
<feature type="domain" description="D-isomer specific 2-hydroxyacid dehydrogenase catalytic" evidence="4">
    <location>
        <begin position="23"/>
        <end position="315"/>
    </location>
</feature>
<evidence type="ECO:0000313" key="6">
    <source>
        <dbReference type="EMBL" id="MBD5780017.1"/>
    </source>
</evidence>
<dbReference type="Pfam" id="PF00389">
    <property type="entry name" value="2-Hacid_dh"/>
    <property type="match status" value="1"/>
</dbReference>
<evidence type="ECO:0000256" key="2">
    <source>
        <dbReference type="ARBA" id="ARBA00023027"/>
    </source>
</evidence>